<comment type="subcellular location">
    <subcellularLocation>
        <location evidence="1">Endoplasmic reticulum membrane</location>
        <topology evidence="1">Multi-pass membrane protein</topology>
    </subcellularLocation>
</comment>
<reference evidence="15" key="2">
    <citation type="submission" date="2021-12" db="EMBL/GenBank/DDBJ databases">
        <title>Resequencing data analysis of finger millet.</title>
        <authorList>
            <person name="Hatakeyama M."/>
            <person name="Aluri S."/>
            <person name="Balachadran M.T."/>
            <person name="Sivarajan S.R."/>
            <person name="Poveda L."/>
            <person name="Shimizu-Inatsugi R."/>
            <person name="Schlapbach R."/>
            <person name="Sreeman S.M."/>
            <person name="Shimizu K.K."/>
        </authorList>
    </citation>
    <scope>NUCLEOTIDE SEQUENCE</scope>
</reference>
<evidence type="ECO:0000256" key="11">
    <source>
        <dbReference type="ARBA" id="ARBA00023136"/>
    </source>
</evidence>
<dbReference type="EC" id="2.4.1.256" evidence="4"/>
<organism evidence="15 16">
    <name type="scientific">Eleusine coracana subsp. coracana</name>
    <dbReference type="NCBI Taxonomy" id="191504"/>
    <lineage>
        <taxon>Eukaryota</taxon>
        <taxon>Viridiplantae</taxon>
        <taxon>Streptophyta</taxon>
        <taxon>Embryophyta</taxon>
        <taxon>Tracheophyta</taxon>
        <taxon>Spermatophyta</taxon>
        <taxon>Magnoliopsida</taxon>
        <taxon>Liliopsida</taxon>
        <taxon>Poales</taxon>
        <taxon>Poaceae</taxon>
        <taxon>PACMAD clade</taxon>
        <taxon>Chloridoideae</taxon>
        <taxon>Cynodonteae</taxon>
        <taxon>Eleusininae</taxon>
        <taxon>Eleusine</taxon>
    </lineage>
</organism>
<dbReference type="EMBL" id="BQKI01000079">
    <property type="protein sequence ID" value="GJN27121.1"/>
    <property type="molecule type" value="Genomic_DNA"/>
</dbReference>
<feature type="transmembrane region" description="Helical" evidence="14">
    <location>
        <begin position="175"/>
        <end position="198"/>
    </location>
</feature>
<sequence>MELSTLRKQDEIFHIPQAQQYCRGDFLTWDPMITTPPGLYYASLVYVASLFPGAWMVRLAETFDVLCSTAILRSTNVIMAMVCAVLFHDLLLCIRPGIGTRKATIYAILVALYPVHWFFTFVYYTDVASLATVLAMYLSCLKKRFLGQCFAVMVSFVAFIIWNGGIVLGKSQTRVWVISFVLSVGLVLVPAPLVEFRYYTIPFVILVLHSPVIGNGKLVALGLLYVAADLFTLAMFLFRPFHWEHEPGTQRFMW</sequence>
<reference evidence="15" key="1">
    <citation type="journal article" date="2018" name="DNA Res.">
        <title>Multiple hybrid de novo genome assembly of finger millet, an orphan allotetraploid crop.</title>
        <authorList>
            <person name="Hatakeyama M."/>
            <person name="Aluri S."/>
            <person name="Balachadran M.T."/>
            <person name="Sivarajan S.R."/>
            <person name="Patrignani A."/>
            <person name="Gruter S."/>
            <person name="Poveda L."/>
            <person name="Shimizu-Inatsugi R."/>
            <person name="Baeten J."/>
            <person name="Francoijs K.J."/>
            <person name="Nataraja K.N."/>
            <person name="Reddy Y.A.N."/>
            <person name="Phadnis S."/>
            <person name="Ravikumar R.L."/>
            <person name="Schlapbach R."/>
            <person name="Sreeman S.M."/>
            <person name="Shimizu K.K."/>
        </authorList>
    </citation>
    <scope>NUCLEOTIDE SEQUENCE</scope>
</reference>
<evidence type="ECO:0000256" key="6">
    <source>
        <dbReference type="ARBA" id="ARBA00022676"/>
    </source>
</evidence>
<feature type="transmembrane region" description="Helical" evidence="14">
    <location>
        <begin position="106"/>
        <end position="125"/>
    </location>
</feature>
<evidence type="ECO:0000256" key="2">
    <source>
        <dbReference type="ARBA" id="ARBA00004922"/>
    </source>
</evidence>
<evidence type="ECO:0000256" key="12">
    <source>
        <dbReference type="ARBA" id="ARBA00044727"/>
    </source>
</evidence>
<name>A0AAV5EYJ8_ELECO</name>
<dbReference type="GO" id="GO:0106073">
    <property type="term" value="F:dolichyl pyrophosphate Glc2Man9GlcNAc2 alpha-1,2-glucosyltransferase activity"/>
    <property type="evidence" value="ECO:0007669"/>
    <property type="project" value="UniProtKB-EC"/>
</dbReference>
<feature type="transmembrane region" description="Helical" evidence="14">
    <location>
        <begin position="218"/>
        <end position="238"/>
    </location>
</feature>
<evidence type="ECO:0000313" key="15">
    <source>
        <dbReference type="EMBL" id="GJN27121.1"/>
    </source>
</evidence>
<evidence type="ECO:0000256" key="5">
    <source>
        <dbReference type="ARBA" id="ARBA00018512"/>
    </source>
</evidence>
<keyword evidence="6" id="KW-0328">Glycosyltransferase</keyword>
<evidence type="ECO:0000256" key="13">
    <source>
        <dbReference type="ARBA" id="ARBA00048064"/>
    </source>
</evidence>
<evidence type="ECO:0000256" key="8">
    <source>
        <dbReference type="ARBA" id="ARBA00022692"/>
    </source>
</evidence>
<feature type="transmembrane region" description="Helical" evidence="14">
    <location>
        <begin position="77"/>
        <end position="94"/>
    </location>
</feature>
<evidence type="ECO:0000256" key="1">
    <source>
        <dbReference type="ARBA" id="ARBA00004477"/>
    </source>
</evidence>
<dbReference type="AlphaFoldDB" id="A0AAV5EYJ8"/>
<keyword evidence="11 14" id="KW-0472">Membrane</keyword>
<evidence type="ECO:0000256" key="9">
    <source>
        <dbReference type="ARBA" id="ARBA00022824"/>
    </source>
</evidence>
<comment type="pathway">
    <text evidence="2">Protein modification; protein glycosylation.</text>
</comment>
<keyword evidence="10 14" id="KW-1133">Transmembrane helix</keyword>
<dbReference type="PANTHER" id="PTHR12989:SF10">
    <property type="entry name" value="DOL-P-GLC:GLC(2)MAN(9)GLCNAC(2)-PP-DOL ALPHA-1,2-GLUCOSYLTRANSFERASE-RELATED"/>
    <property type="match status" value="1"/>
</dbReference>
<accession>A0AAV5EYJ8</accession>
<dbReference type="InterPro" id="IPR016900">
    <property type="entry name" value="Alg10"/>
</dbReference>
<comment type="function">
    <text evidence="12">Dol-P-Glc:Glc(2)Man(9)GlcNAc(2)-PP-Dol alpha-1,2-glucosyltransferase that operates in the biosynthetic pathway of dolichol-linked oligosaccharides, the glycan precursors employed in protein asparagine (N)-glycosylation. The assembly of dolichol-linked oligosaccharides begins on the cytosolic side of the endoplasmic reticulum membrane and finishes in its lumen. The sequential addition of sugars to dolichol pyrophosphate produces dolichol-linked oligosaccharides containing fourteen sugars, including two GlcNAcs, nine mannoses and three glucoses. Once assembled, the oligosaccharide is transferred from the lipid to nascent proteins by oligosaccharyltransferases. In the lumen of the endoplasmic reticulum, adds the third and last glucose residue from dolichyl phosphate glucose (Dol-P-Glc) onto the lipid-linked oligosaccharide intermediate Glc(2)Man(9)GlcNAc(2)-PP-Dol to produce Glc(3)Man(9)GlcNAc(2)-PP-Dol.</text>
</comment>
<evidence type="ECO:0000256" key="3">
    <source>
        <dbReference type="ARBA" id="ARBA00010600"/>
    </source>
</evidence>
<protein>
    <recommendedName>
        <fullName evidence="5">Dol-P-Glc:Glc(2)Man(9)GlcNAc(2)-PP-Dol alpha-1,2-glucosyltransferase</fullName>
        <ecNumber evidence="4">2.4.1.256</ecNumber>
    </recommendedName>
</protein>
<comment type="catalytic activity">
    <reaction evidence="13">
        <text>an alpha-D-Glc-(1-&gt;3)-alpha-D-Glc-(1-&gt;3)-alpha-D-Man-(1-&gt;2)-alpha-D-Man-(1-&gt;2)-alpha-D-Man-(1-&gt;3)-[alpha-D-Man-(1-&gt;2)-alpha-D-Man-(1-&gt;3)-[alpha-D-Man-(1-&gt;2)-alpha-D-Man-(1-&gt;6)]-alpha-D-Man-(1-&gt;6)]-beta-D-Man-(1-&gt;4)-beta-D-GlcNAc-(1-&gt;4)-alpha-D-GlcNAc-diphospho-di-trans,poly-cis-dolichol + a di-trans,poly-cis-dolichyl beta-D-glucosyl phosphate = a alpha-D-Glc-(1-&gt;2)-alpha-D-Glc-(1-&gt;3)-alpha-D-Glc-(1-&gt;3)-alpha-D-Man-(1-&gt;2)-alpha-D-Man-(1-&gt;2)-alpha-D-Man-(1-&gt;3)-[alpha-D-Man-(1-&gt;2)-alpha-D-Man-(1-&gt;3)-[alpha-D-Man-(1-&gt;2)-alpha-D-Man-(1-&gt;6)]-alpha-D-Man-(1-&gt;6)]-beta-D-Man-(1-&gt;4)-beta-D-GlcNAc-(1-&gt;4)-alpha-D-GlcNAc-diphospho-di-trans,poly-cis-dolichol + a di-trans,poly-cis-dolichyl phosphate + H(+)</text>
        <dbReference type="Rhea" id="RHEA:29543"/>
        <dbReference type="Rhea" id="RHEA-COMP:19498"/>
        <dbReference type="Rhea" id="RHEA-COMP:19502"/>
        <dbReference type="Rhea" id="RHEA-COMP:19512"/>
        <dbReference type="Rhea" id="RHEA-COMP:19522"/>
        <dbReference type="ChEBI" id="CHEBI:15378"/>
        <dbReference type="ChEBI" id="CHEBI:57525"/>
        <dbReference type="ChEBI" id="CHEBI:57683"/>
        <dbReference type="ChEBI" id="CHEBI:132522"/>
        <dbReference type="ChEBI" id="CHEBI:132523"/>
        <dbReference type="EC" id="2.4.1.256"/>
    </reaction>
    <physiologicalReaction direction="left-to-right" evidence="13">
        <dbReference type="Rhea" id="RHEA:29544"/>
    </physiologicalReaction>
</comment>
<comment type="similarity">
    <text evidence="3">Belongs to the ALG10 glucosyltransferase family.</text>
</comment>
<feature type="transmembrane region" description="Helical" evidence="14">
    <location>
        <begin position="145"/>
        <end position="168"/>
    </location>
</feature>
<proteinExistence type="inferred from homology"/>
<dbReference type="Pfam" id="PF04922">
    <property type="entry name" value="DIE2_ALG10"/>
    <property type="match status" value="2"/>
</dbReference>
<comment type="caution">
    <text evidence="15">The sequence shown here is derived from an EMBL/GenBank/DDBJ whole genome shotgun (WGS) entry which is preliminary data.</text>
</comment>
<feature type="transmembrane region" description="Helical" evidence="14">
    <location>
        <begin position="39"/>
        <end position="57"/>
    </location>
</feature>
<keyword evidence="16" id="KW-1185">Reference proteome</keyword>
<dbReference type="GO" id="GO:0005789">
    <property type="term" value="C:endoplasmic reticulum membrane"/>
    <property type="evidence" value="ECO:0007669"/>
    <property type="project" value="UniProtKB-SubCell"/>
</dbReference>
<gene>
    <name evidence="15" type="primary">gb15113</name>
    <name evidence="15" type="ORF">PR202_gb15113</name>
</gene>
<evidence type="ECO:0000256" key="4">
    <source>
        <dbReference type="ARBA" id="ARBA00011967"/>
    </source>
</evidence>
<keyword evidence="7" id="KW-0808">Transferase</keyword>
<evidence type="ECO:0000313" key="16">
    <source>
        <dbReference type="Proteomes" id="UP001054889"/>
    </source>
</evidence>
<keyword evidence="9" id="KW-0256">Endoplasmic reticulum</keyword>
<evidence type="ECO:0000256" key="14">
    <source>
        <dbReference type="SAM" id="Phobius"/>
    </source>
</evidence>
<dbReference type="GO" id="GO:0006488">
    <property type="term" value="P:dolichol-linked oligosaccharide biosynthetic process"/>
    <property type="evidence" value="ECO:0007669"/>
    <property type="project" value="InterPro"/>
</dbReference>
<dbReference type="Proteomes" id="UP001054889">
    <property type="component" value="Unassembled WGS sequence"/>
</dbReference>
<evidence type="ECO:0000256" key="10">
    <source>
        <dbReference type="ARBA" id="ARBA00022989"/>
    </source>
</evidence>
<evidence type="ECO:0000256" key="7">
    <source>
        <dbReference type="ARBA" id="ARBA00022679"/>
    </source>
</evidence>
<keyword evidence="8 14" id="KW-0812">Transmembrane</keyword>
<dbReference type="PANTHER" id="PTHR12989">
    <property type="entry name" value="ALPHA-1,2-GLUCOSYLTRANSFERASE ALG10"/>
    <property type="match status" value="1"/>
</dbReference>